<dbReference type="PANTHER" id="PTHR10039:SF5">
    <property type="entry name" value="NACHT DOMAIN-CONTAINING PROTEIN"/>
    <property type="match status" value="1"/>
</dbReference>
<keyword evidence="1" id="KW-0677">Repeat</keyword>
<evidence type="ECO:0000259" key="3">
    <source>
        <dbReference type="Pfam" id="PF25053"/>
    </source>
</evidence>
<dbReference type="PANTHER" id="PTHR10039">
    <property type="entry name" value="AMELOGENIN"/>
    <property type="match status" value="1"/>
</dbReference>
<comment type="caution">
    <text evidence="4">The sequence shown here is derived from an EMBL/GenBank/DDBJ whole genome shotgun (WGS) entry which is preliminary data.</text>
</comment>
<evidence type="ECO:0008006" key="6">
    <source>
        <dbReference type="Google" id="ProtNLM"/>
    </source>
</evidence>
<evidence type="ECO:0000313" key="5">
    <source>
        <dbReference type="Proteomes" id="UP001444661"/>
    </source>
</evidence>
<organism evidence="4 5">
    <name type="scientific">Apiospora rasikravindrae</name>
    <dbReference type="NCBI Taxonomy" id="990691"/>
    <lineage>
        <taxon>Eukaryota</taxon>
        <taxon>Fungi</taxon>
        <taxon>Dikarya</taxon>
        <taxon>Ascomycota</taxon>
        <taxon>Pezizomycotina</taxon>
        <taxon>Sordariomycetes</taxon>
        <taxon>Xylariomycetidae</taxon>
        <taxon>Amphisphaeriales</taxon>
        <taxon>Apiosporaceae</taxon>
        <taxon>Apiospora</taxon>
    </lineage>
</organism>
<protein>
    <recommendedName>
        <fullName evidence="6">NACHT domain-containing protein</fullName>
    </recommendedName>
</protein>
<dbReference type="InterPro" id="IPR056884">
    <property type="entry name" value="NPHP3-like_N"/>
</dbReference>
<dbReference type="Pfam" id="PF24883">
    <property type="entry name" value="NPHP3_N"/>
    <property type="match status" value="1"/>
</dbReference>
<proteinExistence type="predicted"/>
<evidence type="ECO:0000259" key="2">
    <source>
        <dbReference type="Pfam" id="PF24883"/>
    </source>
</evidence>
<evidence type="ECO:0000313" key="4">
    <source>
        <dbReference type="EMBL" id="KAK8024528.1"/>
    </source>
</evidence>
<dbReference type="Proteomes" id="UP001444661">
    <property type="component" value="Unassembled WGS sequence"/>
</dbReference>
<reference evidence="4 5" key="1">
    <citation type="submission" date="2023-01" db="EMBL/GenBank/DDBJ databases">
        <title>Analysis of 21 Apiospora genomes using comparative genomics revels a genus with tremendous synthesis potential of carbohydrate active enzymes and secondary metabolites.</title>
        <authorList>
            <person name="Sorensen T."/>
        </authorList>
    </citation>
    <scope>NUCLEOTIDE SEQUENCE [LARGE SCALE GENOMIC DNA]</scope>
    <source>
        <strain evidence="4 5">CBS 33761</strain>
    </source>
</reference>
<feature type="domain" description="Nephrocystin 3-like N-terminal" evidence="2">
    <location>
        <begin position="131"/>
        <end position="303"/>
    </location>
</feature>
<dbReference type="InterPro" id="IPR056693">
    <property type="entry name" value="DUF7791"/>
</dbReference>
<name>A0ABR1S313_9PEZI</name>
<evidence type="ECO:0000256" key="1">
    <source>
        <dbReference type="ARBA" id="ARBA00022737"/>
    </source>
</evidence>
<dbReference type="InterPro" id="IPR027417">
    <property type="entry name" value="P-loop_NTPase"/>
</dbReference>
<keyword evidence="5" id="KW-1185">Reference proteome</keyword>
<dbReference type="SUPFAM" id="SSF52540">
    <property type="entry name" value="P-loop containing nucleoside triphosphate hydrolases"/>
    <property type="match status" value="1"/>
</dbReference>
<feature type="domain" description="DUF7791" evidence="3">
    <location>
        <begin position="412"/>
        <end position="597"/>
    </location>
</feature>
<accession>A0ABR1S313</accession>
<dbReference type="Pfam" id="PF25053">
    <property type="entry name" value="DUF7791"/>
    <property type="match status" value="1"/>
</dbReference>
<gene>
    <name evidence="4" type="ORF">PG993_012594</name>
</gene>
<dbReference type="Gene3D" id="3.40.50.300">
    <property type="entry name" value="P-loop containing nucleotide triphosphate hydrolases"/>
    <property type="match status" value="1"/>
</dbReference>
<sequence>MKARTDAEALILQTFNQQSIQLGAEIQELSSKIEGISLGRYDDAMKNFRSDHEAELDRLSQKVEQIMETQNPPATYQEVLGASVRSSGAKERIVESLFYPQIQARKEQISDVFEGTYGWMFRNDATSRDAKDSFVSWLTTRSTKHNVYWVSGKPGSGKSTLMRFVDQTLETDYELLPWTEAARVIKASHFVWKAGTSTQRSSEFLLRSLLYQLLDQAPDRIAPSVTQGRWKSASSPNRSQPEWALPELSQTLRSFAQNSTFCVFILIDGLDELEDMGGRQKQLVQLIQNIGSFQSIKLCVSSRPENIFRDAFENSPHLQLHNLTSADIQTFICGQFDKHPRLLALSRMDNKLVDTLLNNIAVASSGVFLWVCLVVREVLEEARDGASIAELIETVDKVPNDLDTYFSRIMGSIEPKHKVESSIMFQIALQKEDGFSTGNALRLLDLSFLEERHTDFALRPRYNSAKCDLSNAGFRIRLDTASRRVNSRCKGLLEIQYIEGETERMLHLDQRTTEPTFTTSMAPGEHAGPYVANQEDTGLLRAYNYHVNFLHRSFHDYLLEPENLERLEQASMGRYNARLFLCNARLVQILSLDYTRRPAHARLAFVLASYVITAISVEDLKFSKECALIAAQMRPVVELLAQRRAREWTDDHWYLTAALRYYDAERDNFLVVAIDFDLVAYVKEYLTRDAITSKMGRPILANVLQPTVIFGYRDHDTHVNVEILRLVLDLGADPNEPVDSSSSISVWGWLLESLLYYDTSQSAKKALHTVEAIRILLEHSADPLLPSERFKQLTSNSAHRATTTTMSAQESDTRRGMISVAKILRHLPKRFTLHVAQELNDCILLAKERAAIRGFDDASAPS</sequence>
<dbReference type="EMBL" id="JAQQWK010000011">
    <property type="protein sequence ID" value="KAK8024528.1"/>
    <property type="molecule type" value="Genomic_DNA"/>
</dbReference>